<accession>A0A377G6R1</accession>
<dbReference type="EMBL" id="UGGT01000001">
    <property type="protein sequence ID" value="STO20329.1"/>
    <property type="molecule type" value="Genomic_DNA"/>
</dbReference>
<reference evidence="1 2" key="1">
    <citation type="submission" date="2018-06" db="EMBL/GenBank/DDBJ databases">
        <authorList>
            <consortium name="Pathogen Informatics"/>
            <person name="Doyle S."/>
        </authorList>
    </citation>
    <scope>NUCLEOTIDE SEQUENCE [LARGE SCALE GENOMIC DNA]</scope>
    <source>
        <strain evidence="1 2">NCTC11370</strain>
    </source>
</reference>
<dbReference type="RefSeq" id="WP_010652541.1">
    <property type="nucleotide sequence ID" value="NZ_JAPHOO010000002.1"/>
</dbReference>
<evidence type="ECO:0000313" key="1">
    <source>
        <dbReference type="EMBL" id="STO20329.1"/>
    </source>
</evidence>
<dbReference type="STRING" id="1094715.GCA_000236165_02699"/>
<evidence type="ECO:0000313" key="2">
    <source>
        <dbReference type="Proteomes" id="UP000254554"/>
    </source>
</evidence>
<dbReference type="GeneID" id="93293610"/>
<organism evidence="1 2">
    <name type="scientific">Fluoribacter dumoffii</name>
    <dbReference type="NCBI Taxonomy" id="463"/>
    <lineage>
        <taxon>Bacteria</taxon>
        <taxon>Pseudomonadati</taxon>
        <taxon>Pseudomonadota</taxon>
        <taxon>Gammaproteobacteria</taxon>
        <taxon>Legionellales</taxon>
        <taxon>Legionellaceae</taxon>
        <taxon>Fluoribacter</taxon>
    </lineage>
</organism>
<name>A0A377G6R1_9GAMM</name>
<protein>
    <submittedName>
        <fullName evidence="1">Uncharacterized protein</fullName>
    </submittedName>
</protein>
<gene>
    <name evidence="1" type="ORF">NCTC11370_00383</name>
</gene>
<proteinExistence type="predicted"/>
<dbReference type="Proteomes" id="UP000254554">
    <property type="component" value="Unassembled WGS sequence"/>
</dbReference>
<sequence length="671" mass="76621">MIRSEDVFKSDFKGPIVLHMIDQEGYGDVSLAMKVAKFLMKKYPEAPVYVLGVPSAIQKVHDIEPGLQEQYPKIHMVNTKSELEKVEQLCKSAKLAVETAIFDSSLKSQYYQGNDCPKIFIGEYGLYNQKEYDPPIVCLSGNVGVGENFPGILIEPDLKNFSRLPPEKKLEARAHILSELDPLLKKQVVGEAAQDPSFVRKNGFAFSYYNFPKSYKRAAAVFAASNGLEKHANFFVSASTKNDKDKTVLSMLTEQDFQEKLKGLGYSKLVLFTGDSENPYKEIILDKSNPNAREFRVIQRSRFTHDTTLDLMRLSDVCGVAGDQSLTEAHSLGAVPIPEEWYCQLKIVEQIATTYYNQTVMGSVFNNTWGHETTLDKWVQAGEQLRSNRSNVATVLTKFQEEANLYNALDHRLNLALDKPHQMKISEYNKGFIEALEKHQKDLKKDKAQAFHIATEIARYYAQWQPAEPLTMNKILETMRAYEGKRITHMDKIDFYVIQKKDLELVSSERSGSLIKRFITHKPSHNEQLFTHLRSLHASHFLPVAERSLQAKSNAIKERLSCICHPEQALTEEDLHRAITYLTNLDKKTLAKEIDFSGQHPGKMLNESYNVVEQINLTEQEKPINENKQFTICLETHYASDPPYVITLSKEQVREFSEKQKEYQEGQTFSC</sequence>
<keyword evidence="2" id="KW-1185">Reference proteome</keyword>
<dbReference type="AlphaFoldDB" id="A0A377G6R1"/>
<dbReference type="OrthoDB" id="5633863at2"/>